<organism evidence="2 3">
    <name type="scientific">Nocardia aurea</name>
    <dbReference type="NCBI Taxonomy" id="2144174"/>
    <lineage>
        <taxon>Bacteria</taxon>
        <taxon>Bacillati</taxon>
        <taxon>Actinomycetota</taxon>
        <taxon>Actinomycetes</taxon>
        <taxon>Mycobacteriales</taxon>
        <taxon>Nocardiaceae</taxon>
        <taxon>Nocardia</taxon>
    </lineage>
</organism>
<dbReference type="PANTHER" id="PTHR43383:SF2">
    <property type="entry name" value="AMIDOHYDROLASE 2 FAMILY PROTEIN"/>
    <property type="match status" value="1"/>
</dbReference>
<dbReference type="RefSeq" id="WP_357779344.1">
    <property type="nucleotide sequence ID" value="NZ_JBFAKC010000001.1"/>
</dbReference>
<dbReference type="Proteomes" id="UP001551695">
    <property type="component" value="Unassembled WGS sequence"/>
</dbReference>
<gene>
    <name evidence="2" type="ORF">AB0I48_01580</name>
</gene>
<evidence type="ECO:0000313" key="2">
    <source>
        <dbReference type="EMBL" id="MEV0706233.1"/>
    </source>
</evidence>
<keyword evidence="3" id="KW-1185">Reference proteome</keyword>
<proteinExistence type="predicted"/>
<name>A0ABV3FLM3_9NOCA</name>
<dbReference type="InterPro" id="IPR032466">
    <property type="entry name" value="Metal_Hydrolase"/>
</dbReference>
<dbReference type="EMBL" id="JBFAKC010000001">
    <property type="protein sequence ID" value="MEV0706233.1"/>
    <property type="molecule type" value="Genomic_DNA"/>
</dbReference>
<dbReference type="InterPro" id="IPR006680">
    <property type="entry name" value="Amidohydro-rel"/>
</dbReference>
<comment type="caution">
    <text evidence="2">The sequence shown here is derived from an EMBL/GenBank/DDBJ whole genome shotgun (WGS) entry which is preliminary data.</text>
</comment>
<protein>
    <submittedName>
        <fullName evidence="2">Amidohydrolase family protein</fullName>
    </submittedName>
</protein>
<dbReference type="Gene3D" id="3.20.20.140">
    <property type="entry name" value="Metal-dependent hydrolases"/>
    <property type="match status" value="1"/>
</dbReference>
<accession>A0ABV3FLM3</accession>
<feature type="domain" description="Amidohydrolase-related" evidence="1">
    <location>
        <begin position="240"/>
        <end position="393"/>
    </location>
</feature>
<evidence type="ECO:0000259" key="1">
    <source>
        <dbReference type="Pfam" id="PF04909"/>
    </source>
</evidence>
<sequence>MITDTIALTDHHCHGVVDADLDRPRFERLLGESPRGTFDSALGLAVRRFCAPVLDLPAHADADEYLSRRAELGWREVTTRLLRGAGVTRWLVDTGCSPEPDGDAGASSFTVPVHPGARHRIGVNSPAVDPGSPFVARRDAQLARFRELSGGAVDEVVRLEQVAEYVIAQRRHSPTLFAEVESALRERAAHAVAFKTVAAYRCGLDFPLVDSPPATLTPEHRIADPHLIGWLIGLGVRLGAELGLPLQFHTGFGDRDLRLDHADPLLLTDFLRATSESGPTVVLLHCWPFHRQASYLAHVFDHVRIDLGLTIPHIGARAGSVLAETLELVPFRSLCYSSDGFGLPELHYLGAMLWRRGIGRLVDEWIADDAITVADAETLVSAIASENARRIYPSPGGTANRP</sequence>
<evidence type="ECO:0000313" key="3">
    <source>
        <dbReference type="Proteomes" id="UP001551695"/>
    </source>
</evidence>
<reference evidence="2 3" key="1">
    <citation type="submission" date="2024-06" db="EMBL/GenBank/DDBJ databases">
        <title>The Natural Products Discovery Center: Release of the First 8490 Sequenced Strains for Exploring Actinobacteria Biosynthetic Diversity.</title>
        <authorList>
            <person name="Kalkreuter E."/>
            <person name="Kautsar S.A."/>
            <person name="Yang D."/>
            <person name="Bader C.D."/>
            <person name="Teijaro C.N."/>
            <person name="Fluegel L."/>
            <person name="Davis C.M."/>
            <person name="Simpson J.R."/>
            <person name="Lauterbach L."/>
            <person name="Steele A.D."/>
            <person name="Gui C."/>
            <person name="Meng S."/>
            <person name="Li G."/>
            <person name="Viehrig K."/>
            <person name="Ye F."/>
            <person name="Su P."/>
            <person name="Kiefer A.F."/>
            <person name="Nichols A."/>
            <person name="Cepeda A.J."/>
            <person name="Yan W."/>
            <person name="Fan B."/>
            <person name="Jiang Y."/>
            <person name="Adhikari A."/>
            <person name="Zheng C.-J."/>
            <person name="Schuster L."/>
            <person name="Cowan T.M."/>
            <person name="Smanski M.J."/>
            <person name="Chevrette M.G."/>
            <person name="De Carvalho L.P.S."/>
            <person name="Shen B."/>
        </authorList>
    </citation>
    <scope>NUCLEOTIDE SEQUENCE [LARGE SCALE GENOMIC DNA]</scope>
    <source>
        <strain evidence="2 3">NPDC050403</strain>
    </source>
</reference>
<dbReference type="SUPFAM" id="SSF51556">
    <property type="entry name" value="Metallo-dependent hydrolases"/>
    <property type="match status" value="1"/>
</dbReference>
<dbReference type="Pfam" id="PF04909">
    <property type="entry name" value="Amidohydro_2"/>
    <property type="match status" value="1"/>
</dbReference>
<dbReference type="PANTHER" id="PTHR43383">
    <property type="entry name" value="NODULIN 6"/>
    <property type="match status" value="1"/>
</dbReference>